<comment type="caution">
    <text evidence="1">The sequence shown here is derived from an EMBL/GenBank/DDBJ whole genome shotgun (WGS) entry which is preliminary data.</text>
</comment>
<dbReference type="EMBL" id="JACGCM010001899">
    <property type="protein sequence ID" value="KAF6147512.1"/>
    <property type="molecule type" value="Genomic_DNA"/>
</dbReference>
<protein>
    <submittedName>
        <fullName evidence="1">Uncharacterized protein</fullName>
    </submittedName>
</protein>
<organism evidence="1 2">
    <name type="scientific">Kingdonia uniflora</name>
    <dbReference type="NCBI Taxonomy" id="39325"/>
    <lineage>
        <taxon>Eukaryota</taxon>
        <taxon>Viridiplantae</taxon>
        <taxon>Streptophyta</taxon>
        <taxon>Embryophyta</taxon>
        <taxon>Tracheophyta</taxon>
        <taxon>Spermatophyta</taxon>
        <taxon>Magnoliopsida</taxon>
        <taxon>Ranunculales</taxon>
        <taxon>Circaeasteraceae</taxon>
        <taxon>Kingdonia</taxon>
    </lineage>
</organism>
<sequence>MCFLVCLSVGLNVRTGDLSQTYGLNRTLTHYESIPSKGQTVLFVGEIYIQIIIHCMTIAGGIHGGL</sequence>
<evidence type="ECO:0000313" key="1">
    <source>
        <dbReference type="EMBL" id="KAF6147512.1"/>
    </source>
</evidence>
<dbReference type="OrthoDB" id="45007at2759"/>
<accession>A0A7J7LY46</accession>
<gene>
    <name evidence="1" type="ORF">GIB67_014651</name>
</gene>
<name>A0A7J7LY46_9MAGN</name>
<dbReference type="Proteomes" id="UP000541444">
    <property type="component" value="Unassembled WGS sequence"/>
</dbReference>
<keyword evidence="2" id="KW-1185">Reference proteome</keyword>
<dbReference type="AlphaFoldDB" id="A0A7J7LY46"/>
<reference evidence="1 2" key="1">
    <citation type="journal article" date="2020" name="IScience">
        <title>Genome Sequencing of the Endangered Kingdonia uniflora (Circaeasteraceae, Ranunculales) Reveals Potential Mechanisms of Evolutionary Specialization.</title>
        <authorList>
            <person name="Sun Y."/>
            <person name="Deng T."/>
            <person name="Zhang A."/>
            <person name="Moore M.J."/>
            <person name="Landis J.B."/>
            <person name="Lin N."/>
            <person name="Zhang H."/>
            <person name="Zhang X."/>
            <person name="Huang J."/>
            <person name="Zhang X."/>
            <person name="Sun H."/>
            <person name="Wang H."/>
        </authorList>
    </citation>
    <scope>NUCLEOTIDE SEQUENCE [LARGE SCALE GENOMIC DNA]</scope>
    <source>
        <strain evidence="1">TB1705</strain>
        <tissue evidence="1">Leaf</tissue>
    </source>
</reference>
<evidence type="ECO:0000313" key="2">
    <source>
        <dbReference type="Proteomes" id="UP000541444"/>
    </source>
</evidence>
<proteinExistence type="predicted"/>